<reference evidence="2" key="1">
    <citation type="submission" date="2023-10" db="EMBL/GenBank/DDBJ databases">
        <authorList>
            <person name="Chen Y."/>
            <person name="Shah S."/>
            <person name="Dougan E. K."/>
            <person name="Thang M."/>
            <person name="Chan C."/>
        </authorList>
    </citation>
    <scope>NUCLEOTIDE SEQUENCE [LARGE SCALE GENOMIC DNA]</scope>
</reference>
<name>A0ABN9XI79_9DINO</name>
<sequence>VHDKMPANSPYCYNHKEIVEFAWHQASNLPTAQEREQAKQYFMHCRDKDPVKFTQLILDAEQQAGERRGRGIKRKWLDWSQYTERAAVKKEVEDAGKLKWCDYVDWTYYYTVKRMKPRSASDEEWKEAIGKTKGTEWQRGTGDTVEILVKKGDYVSYKQALSLTQEWATGEKQKKNPTEADYKKAMEKIKTGHASFSDSIFKALTGSAAASTAPHGDHHVGSGGFVELGADDGEPKKQRKQKHEPVPLSAEGGGPSSKKKGVILGSQQLKAQGSLKNSLDAELAHWTGSGANAAVPDLVEQGIRDSKDKIKDDAIHNGVCEGHLFSLKIRLDVLKAIHVADLQNVIRGFDNKSKAQLPVPVDRLADVKDIKSRIAGIMETETKEALKTSEASIQQLINYISQVRSAVMVGIKDLGTAVTQYYKRIEKEEKTAQAQKERAAKAAAKKAAKEAGKKSPPTAPTADEPRSIFDTCWELIGQEITKYTDMADFAQKGNDGRDPYIIANADKIKSYIEQAGNIKTGMASFTATFTDSAQATITGRASCPLNASSGAVSSLKSMMRQCAPRTPETLLVEDKIPTLGTSFSGALDTHRSAYFEHLGLGSIRYGISGTRDLVIFKYDSLAHAFPEEGPFNMLKQLCQVPVEKAKPILELGVFVRVPPGSLLVVPPAHIILEEGYKKQQTIGLRVSFMDLRQKDMYSKFIACIQESDPKFAQLSTMNKVVKALDGLSKLSSESAGSRDGCPMASA</sequence>
<evidence type="ECO:0000256" key="1">
    <source>
        <dbReference type="SAM" id="MobiDB-lite"/>
    </source>
</evidence>
<feature type="region of interest" description="Disordered" evidence="1">
    <location>
        <begin position="210"/>
        <end position="261"/>
    </location>
</feature>
<gene>
    <name evidence="2" type="ORF">PCOR1329_LOCUS76973</name>
</gene>
<comment type="caution">
    <text evidence="2">The sequence shown here is derived from an EMBL/GenBank/DDBJ whole genome shotgun (WGS) entry which is preliminary data.</text>
</comment>
<evidence type="ECO:0000313" key="3">
    <source>
        <dbReference type="Proteomes" id="UP001189429"/>
    </source>
</evidence>
<feature type="region of interest" description="Disordered" evidence="1">
    <location>
        <begin position="432"/>
        <end position="464"/>
    </location>
</feature>
<accession>A0ABN9XI79</accession>
<protein>
    <submittedName>
        <fullName evidence="2">Uncharacterized protein</fullName>
    </submittedName>
</protein>
<dbReference type="Proteomes" id="UP001189429">
    <property type="component" value="Unassembled WGS sequence"/>
</dbReference>
<feature type="non-terminal residue" evidence="2">
    <location>
        <position position="746"/>
    </location>
</feature>
<feature type="non-terminal residue" evidence="2">
    <location>
        <position position="1"/>
    </location>
</feature>
<dbReference type="EMBL" id="CAUYUJ010020615">
    <property type="protein sequence ID" value="CAK0899470.1"/>
    <property type="molecule type" value="Genomic_DNA"/>
</dbReference>
<proteinExistence type="predicted"/>
<organism evidence="2 3">
    <name type="scientific">Prorocentrum cordatum</name>
    <dbReference type="NCBI Taxonomy" id="2364126"/>
    <lineage>
        <taxon>Eukaryota</taxon>
        <taxon>Sar</taxon>
        <taxon>Alveolata</taxon>
        <taxon>Dinophyceae</taxon>
        <taxon>Prorocentrales</taxon>
        <taxon>Prorocentraceae</taxon>
        <taxon>Prorocentrum</taxon>
    </lineage>
</organism>
<keyword evidence="3" id="KW-1185">Reference proteome</keyword>
<evidence type="ECO:0000313" key="2">
    <source>
        <dbReference type="EMBL" id="CAK0899470.1"/>
    </source>
</evidence>